<feature type="region of interest" description="Disordered" evidence="1">
    <location>
        <begin position="1"/>
        <end position="41"/>
    </location>
</feature>
<dbReference type="RefSeq" id="WP_098042249.1">
    <property type="nucleotide sequence ID" value="NZ_JAOVAQ010000001.1"/>
</dbReference>
<dbReference type="Proteomes" id="UP000219947">
    <property type="component" value="Unassembled WGS sequence"/>
</dbReference>
<feature type="compositionally biased region" description="Basic and acidic residues" evidence="1">
    <location>
        <begin position="18"/>
        <end position="35"/>
    </location>
</feature>
<evidence type="ECO:0000313" key="3">
    <source>
        <dbReference type="Proteomes" id="UP000219947"/>
    </source>
</evidence>
<evidence type="ECO:0000256" key="1">
    <source>
        <dbReference type="SAM" id="MobiDB-lite"/>
    </source>
</evidence>
<feature type="compositionally biased region" description="Polar residues" evidence="1">
    <location>
        <begin position="1"/>
        <end position="10"/>
    </location>
</feature>
<dbReference type="EMBL" id="PDEV01000001">
    <property type="protein sequence ID" value="PEN16848.1"/>
    <property type="molecule type" value="Genomic_DNA"/>
</dbReference>
<organism evidence="2 3">
    <name type="scientific">Rothia dentocariosa</name>
    <dbReference type="NCBI Taxonomy" id="2047"/>
    <lineage>
        <taxon>Bacteria</taxon>
        <taxon>Bacillati</taxon>
        <taxon>Actinomycetota</taxon>
        <taxon>Actinomycetes</taxon>
        <taxon>Micrococcales</taxon>
        <taxon>Micrococcaceae</taxon>
        <taxon>Rothia</taxon>
    </lineage>
</organism>
<evidence type="ECO:0000313" key="2">
    <source>
        <dbReference type="EMBL" id="PEN16848.1"/>
    </source>
</evidence>
<gene>
    <name evidence="2" type="ORF">CRM92_02065</name>
</gene>
<reference evidence="2" key="1">
    <citation type="submission" date="2017-10" db="EMBL/GenBank/DDBJ databases">
        <title>Kefir isolates.</title>
        <authorList>
            <person name="Kim Y."/>
            <person name="Blasche S."/>
        </authorList>
    </citation>
    <scope>NUCLEOTIDE SEQUENCE [LARGE SCALE GENOMIC DNA]</scope>
    <source>
        <strain evidence="2">OG2-2</strain>
    </source>
</reference>
<dbReference type="AlphaFoldDB" id="A0A2A8D8B9"/>
<keyword evidence="3" id="KW-1185">Reference proteome</keyword>
<protein>
    <recommendedName>
        <fullName evidence="4">DUF4435 domain-containing protein</fullName>
    </recommendedName>
</protein>
<evidence type="ECO:0008006" key="4">
    <source>
        <dbReference type="Google" id="ProtNLM"/>
    </source>
</evidence>
<accession>A0A2A8D8B9</accession>
<comment type="caution">
    <text evidence="2">The sequence shown here is derived from an EMBL/GenBank/DDBJ whole genome shotgun (WGS) entry which is preliminary data.</text>
</comment>
<name>A0A2A8D8B9_9MICC</name>
<proteinExistence type="predicted"/>
<sequence length="317" mass="37222">MGNMENSSGQKPPYSLEEQEKERTERVVESGRDSESPNTFTIHVEGPDDYTFYNKWRKYSKLESAHRKLAIKFRKITDDKSVKASGPGNCQKIRDAAEKYKDDVRRIYISDRDLMTESEVEKYSHLDSLFFTDFPAVESYGFSDEILCGLNKDKYGGNLDLLDSCYEFLKFYLRFLYFYRCKLNHQKNPKSMNGAAWELHRKLLDYIDINPDNLSIDLFIDFVGVPISSEMQEVLELMDGDDVDPRVYAYGHDIAAAVRQIVIKREDALSSRYARQKVEYIEQYIRDAYIEKRMYEHDSLFQALCKRIEDLYNLTTK</sequence>